<feature type="region of interest" description="Disordered" evidence="1">
    <location>
        <begin position="87"/>
        <end position="114"/>
    </location>
</feature>
<dbReference type="AlphaFoldDB" id="A0A8K0T6X7"/>
<proteinExistence type="predicted"/>
<reference evidence="2" key="1">
    <citation type="journal article" date="2021" name="Nat. Commun.">
        <title>Genetic determinants of endophytism in the Arabidopsis root mycobiome.</title>
        <authorList>
            <person name="Mesny F."/>
            <person name="Miyauchi S."/>
            <person name="Thiergart T."/>
            <person name="Pickel B."/>
            <person name="Atanasova L."/>
            <person name="Karlsson M."/>
            <person name="Huettel B."/>
            <person name="Barry K.W."/>
            <person name="Haridas S."/>
            <person name="Chen C."/>
            <person name="Bauer D."/>
            <person name="Andreopoulos W."/>
            <person name="Pangilinan J."/>
            <person name="LaButti K."/>
            <person name="Riley R."/>
            <person name="Lipzen A."/>
            <person name="Clum A."/>
            <person name="Drula E."/>
            <person name="Henrissat B."/>
            <person name="Kohler A."/>
            <person name="Grigoriev I.V."/>
            <person name="Martin F.M."/>
            <person name="Hacquard S."/>
        </authorList>
    </citation>
    <scope>NUCLEOTIDE SEQUENCE</scope>
    <source>
        <strain evidence="2">MPI-CAGE-CH-0235</strain>
    </source>
</reference>
<evidence type="ECO:0000256" key="1">
    <source>
        <dbReference type="SAM" id="MobiDB-lite"/>
    </source>
</evidence>
<dbReference type="Proteomes" id="UP000813444">
    <property type="component" value="Unassembled WGS sequence"/>
</dbReference>
<evidence type="ECO:0000313" key="2">
    <source>
        <dbReference type="EMBL" id="KAH7328239.1"/>
    </source>
</evidence>
<dbReference type="OrthoDB" id="5226159at2759"/>
<sequence length="114" mass="12831">MFTEVAQEKDAQLVSAQYTMALKGNVRTLCSRMQTILRRRKQKQNMEISAPFNLRLEPSCIPGITQEEIMMLRDKAAASRIGIAESLPRSPSLMAQSPILPSHPRLRTPRSPLV</sequence>
<organism evidence="2 3">
    <name type="scientific">Stachybotrys elegans</name>
    <dbReference type="NCBI Taxonomy" id="80388"/>
    <lineage>
        <taxon>Eukaryota</taxon>
        <taxon>Fungi</taxon>
        <taxon>Dikarya</taxon>
        <taxon>Ascomycota</taxon>
        <taxon>Pezizomycotina</taxon>
        <taxon>Sordariomycetes</taxon>
        <taxon>Hypocreomycetidae</taxon>
        <taxon>Hypocreales</taxon>
        <taxon>Stachybotryaceae</taxon>
        <taxon>Stachybotrys</taxon>
    </lineage>
</organism>
<accession>A0A8K0T6X7</accession>
<evidence type="ECO:0000313" key="3">
    <source>
        <dbReference type="Proteomes" id="UP000813444"/>
    </source>
</evidence>
<dbReference type="EMBL" id="JAGPNK010000001">
    <property type="protein sequence ID" value="KAH7328239.1"/>
    <property type="molecule type" value="Genomic_DNA"/>
</dbReference>
<comment type="caution">
    <text evidence="2">The sequence shown here is derived from an EMBL/GenBank/DDBJ whole genome shotgun (WGS) entry which is preliminary data.</text>
</comment>
<name>A0A8K0T6X7_9HYPO</name>
<protein>
    <submittedName>
        <fullName evidence="2">Uncharacterized protein</fullName>
    </submittedName>
</protein>
<keyword evidence="3" id="KW-1185">Reference proteome</keyword>
<gene>
    <name evidence="2" type="ORF">B0I35DRAFT_472976</name>
</gene>